<gene>
    <name evidence="4" type="ORF">GCM10011369_26250</name>
</gene>
<feature type="transmembrane region" description="Helical" evidence="2">
    <location>
        <begin position="12"/>
        <end position="36"/>
    </location>
</feature>
<keyword evidence="5" id="KW-1185">Reference proteome</keyword>
<dbReference type="InterPro" id="IPR011836">
    <property type="entry name" value="YhdP"/>
</dbReference>
<dbReference type="PANTHER" id="PTHR38690">
    <property type="entry name" value="PROTEASE-RELATED"/>
    <property type="match status" value="1"/>
</dbReference>
<evidence type="ECO:0000259" key="3">
    <source>
        <dbReference type="Pfam" id="PF13116"/>
    </source>
</evidence>
<evidence type="ECO:0000313" key="5">
    <source>
        <dbReference type="Proteomes" id="UP000619743"/>
    </source>
</evidence>
<evidence type="ECO:0000256" key="2">
    <source>
        <dbReference type="SAM" id="Phobius"/>
    </source>
</evidence>
<dbReference type="PANTHER" id="PTHR38690:SF1">
    <property type="entry name" value="PROTEASE"/>
    <property type="match status" value="1"/>
</dbReference>
<dbReference type="InterPro" id="IPR025263">
    <property type="entry name" value="YhdP_central"/>
</dbReference>
<comment type="caution">
    <text evidence="4">The sequence shown here is derived from an EMBL/GenBank/DDBJ whole genome shotgun (WGS) entry which is preliminary data.</text>
</comment>
<protein>
    <submittedName>
        <fullName evidence="4">DUF3971 domain-containing protein</fullName>
    </submittedName>
</protein>
<proteinExistence type="predicted"/>
<feature type="region of interest" description="Disordered" evidence="1">
    <location>
        <begin position="1264"/>
        <end position="1327"/>
    </location>
</feature>
<dbReference type="Pfam" id="PF13116">
    <property type="entry name" value="YhdP"/>
    <property type="match status" value="1"/>
</dbReference>
<keyword evidence="2" id="KW-0472">Membrane</keyword>
<accession>A0A8J2U778</accession>
<keyword evidence="2" id="KW-0812">Transmembrane</keyword>
<name>A0A8J2U778_9GAMM</name>
<evidence type="ECO:0000313" key="4">
    <source>
        <dbReference type="EMBL" id="GGA83018.1"/>
    </source>
</evidence>
<keyword evidence="2" id="KW-1133">Transmembrane helix</keyword>
<organism evidence="4 5">
    <name type="scientific">Neiella marina</name>
    <dbReference type="NCBI Taxonomy" id="508461"/>
    <lineage>
        <taxon>Bacteria</taxon>
        <taxon>Pseudomonadati</taxon>
        <taxon>Pseudomonadota</taxon>
        <taxon>Gammaproteobacteria</taxon>
        <taxon>Alteromonadales</taxon>
        <taxon>Echinimonadaceae</taxon>
        <taxon>Neiella</taxon>
    </lineage>
</organism>
<evidence type="ECO:0000256" key="1">
    <source>
        <dbReference type="SAM" id="MobiDB-lite"/>
    </source>
</evidence>
<feature type="domain" description="YhdP central" evidence="3">
    <location>
        <begin position="1"/>
        <end position="1264"/>
    </location>
</feature>
<dbReference type="EMBL" id="BMDX01000014">
    <property type="protein sequence ID" value="GGA83018.1"/>
    <property type="molecule type" value="Genomic_DNA"/>
</dbReference>
<sequence length="1327" mass="148099">MALRRICQSTIYYLWLLLAVVVIVAALAVSSLRLLVPHAEHFKQPLAEWFLDTYQLKIDYQQLDLKWSRFGLYISLSDVNIDPIDGIDRVKGIDLMSLRVDPLASLLAREARFGDIRLHGVELDLSTIETSAESNDQQSPAQLLMVELVGSRFKDFELSDFVIHLGEDQEIPSINIPYLTWTNSDTLHQGEGRIQIESTSDETVKFILKLTGNENQQKDITGQLYIEVSNLSPHPFVQQYLGDELTITDSLLSFETWVNFGWDKIDQVMLRLEKNRLAWRLPLDEQADEHQLVVEAGYLNYNAEQHGWHLFGSELDVHTNGELWRDLNLKVWQRDAQIKASVEYVDLSLIAPLLEWIPKRWELPIPKRVPLKGAVRDLLVEYDNPEQWQIQANFANVGWPKIDNMPGAALVNGDIYLNQDLLQLDLSAPPQLISTGELFYQDIELERLDAFFQAYRHPWGWQFELPKLSLRATDLSAELVAQGRVGPELANELYLYGELDLADAGHADYYFPLSAMGNNLADYLSESLQSGQVEAAQILWHGPLAQFPYDDGSGIFQAYVPLRNSRFKFSPDWPALEPLDLDLQFENSDLNMFAHKALLYDVHVDDLVARIPGLKGDSVLTIDGNISGSSTSVREVLGDSMLANSLGETLELMDLKGPVWGPLSLQIPLDNANDVKVSGFAQLEQAELLVPGTSSHYITNASGRVDYEQQGFRIDELKGHYYQLPVTITVAGDQKGEDYQVDGTIDGSWQAEQLAQLPGFWVPGLSGQLETHAKVTAVIDEQGTHTDISIRSDLSPMAIDLPTPFAKAAGQPQQLLGRITISRQHQFDMSFELADFGQMRWLQDLSLVDSEAKIWIGVGAEQPNELEPGLSLDIKQAHIDVNQWLPLLSQRQDGESNSALPFQRGLWHFDQIEADGWLLEQVDIEMSQTPLGWQARVSGPTAQGAIRFDSLEQPLLDIKLQQFDLRQTATAAASEQSQTKQFVAAGANELANIPDLDLLCSNCVVMGINLGELRLKSFTQSQQGVWRIEEAWLKNPQGQITLDQFEWQVGTADNDSSTESMTSLTGQLTASDFGKYAESFVPSAENPIKGSEAKGTLNFSWPGAPYQFDAKTAEGVFKWELGPGHVSELSDKGARVFTLLSIDSLVRKIRLDFSDVFDKGLHYNSFEGDFVLKDGFINSEQLEMDGVAGDMFINGRTNLMTRELDYDVVFNPNITGSLPLLSALTFNPFTGLAVLAVSTVIRPAVEVVTQVRFKVSGTTSDPVVEEVGRSSKEVELQKPKPEPQLLDDVLEPITDGQQQPEAAVEESLLPEIPADKPITVGESPPNE</sequence>
<dbReference type="Proteomes" id="UP000619743">
    <property type="component" value="Unassembled WGS sequence"/>
</dbReference>
<dbReference type="NCBIfam" id="TIGR02099">
    <property type="entry name" value="YhdP family protein"/>
    <property type="match status" value="1"/>
</dbReference>
<reference evidence="5" key="1">
    <citation type="journal article" date="2019" name="Int. J. Syst. Evol. Microbiol.">
        <title>The Global Catalogue of Microorganisms (GCM) 10K type strain sequencing project: providing services to taxonomists for standard genome sequencing and annotation.</title>
        <authorList>
            <consortium name="The Broad Institute Genomics Platform"/>
            <consortium name="The Broad Institute Genome Sequencing Center for Infectious Disease"/>
            <person name="Wu L."/>
            <person name="Ma J."/>
        </authorList>
    </citation>
    <scope>NUCLEOTIDE SEQUENCE [LARGE SCALE GENOMIC DNA]</scope>
    <source>
        <strain evidence="5">CGMCC 1.10130</strain>
    </source>
</reference>
<dbReference type="RefSeq" id="WP_087506265.1">
    <property type="nucleotide sequence ID" value="NZ_BMDX01000014.1"/>
</dbReference>
<feature type="compositionally biased region" description="Basic and acidic residues" evidence="1">
    <location>
        <begin position="1266"/>
        <end position="1281"/>
    </location>
</feature>
<dbReference type="OrthoDB" id="9762238at2"/>